<dbReference type="PANTHER" id="PTHR46249">
    <property type="entry name" value="CCHC-TYPE DOMAIN-CONTAINING PROTEIN-RELATED"/>
    <property type="match status" value="1"/>
</dbReference>
<evidence type="ECO:0000313" key="2">
    <source>
        <dbReference type="EMBL" id="MED6136075.1"/>
    </source>
</evidence>
<protein>
    <submittedName>
        <fullName evidence="2">Uncharacterized protein</fullName>
    </submittedName>
</protein>
<comment type="caution">
    <text evidence="2">The sequence shown here is derived from an EMBL/GenBank/DDBJ whole genome shotgun (WGS) entry which is preliminary data.</text>
</comment>
<evidence type="ECO:0000313" key="3">
    <source>
        <dbReference type="Proteomes" id="UP001341840"/>
    </source>
</evidence>
<feature type="region of interest" description="Disordered" evidence="1">
    <location>
        <begin position="160"/>
        <end position="186"/>
    </location>
</feature>
<accession>A0ABU6SI41</accession>
<proteinExistence type="predicted"/>
<dbReference type="EMBL" id="JASCZI010060797">
    <property type="protein sequence ID" value="MED6136075.1"/>
    <property type="molecule type" value="Genomic_DNA"/>
</dbReference>
<dbReference type="Proteomes" id="UP001341840">
    <property type="component" value="Unassembled WGS sequence"/>
</dbReference>
<organism evidence="2 3">
    <name type="scientific">Stylosanthes scabra</name>
    <dbReference type="NCBI Taxonomy" id="79078"/>
    <lineage>
        <taxon>Eukaryota</taxon>
        <taxon>Viridiplantae</taxon>
        <taxon>Streptophyta</taxon>
        <taxon>Embryophyta</taxon>
        <taxon>Tracheophyta</taxon>
        <taxon>Spermatophyta</taxon>
        <taxon>Magnoliopsida</taxon>
        <taxon>eudicotyledons</taxon>
        <taxon>Gunneridae</taxon>
        <taxon>Pentapetalae</taxon>
        <taxon>rosids</taxon>
        <taxon>fabids</taxon>
        <taxon>Fabales</taxon>
        <taxon>Fabaceae</taxon>
        <taxon>Papilionoideae</taxon>
        <taxon>50 kb inversion clade</taxon>
        <taxon>dalbergioids sensu lato</taxon>
        <taxon>Dalbergieae</taxon>
        <taxon>Pterocarpus clade</taxon>
        <taxon>Stylosanthes</taxon>
    </lineage>
</organism>
<reference evidence="2 3" key="1">
    <citation type="journal article" date="2023" name="Plants (Basel)">
        <title>Bridging the Gap: Combining Genomics and Transcriptomics Approaches to Understand Stylosanthes scabra, an Orphan Legume from the Brazilian Caatinga.</title>
        <authorList>
            <person name="Ferreira-Neto J.R.C."/>
            <person name="da Silva M.D."/>
            <person name="Binneck E."/>
            <person name="de Melo N.F."/>
            <person name="da Silva R.H."/>
            <person name="de Melo A.L.T.M."/>
            <person name="Pandolfi V."/>
            <person name="Bustamante F.O."/>
            <person name="Brasileiro-Vidal A.C."/>
            <person name="Benko-Iseppon A.M."/>
        </authorList>
    </citation>
    <scope>NUCLEOTIDE SEQUENCE [LARGE SCALE GENOMIC DNA]</scope>
    <source>
        <tissue evidence="2">Leaves</tissue>
    </source>
</reference>
<name>A0ABU6SI41_9FABA</name>
<evidence type="ECO:0000256" key="1">
    <source>
        <dbReference type="SAM" id="MobiDB-lite"/>
    </source>
</evidence>
<gene>
    <name evidence="2" type="ORF">PIB30_052544</name>
</gene>
<keyword evidence="3" id="KW-1185">Reference proteome</keyword>
<dbReference type="PANTHER" id="PTHR46249:SF31">
    <property type="entry name" value="AMINOTRANSFERASE-LIKE PLANT MOBILE DOMAIN-CONTAINING PROTEIN"/>
    <property type="match status" value="1"/>
</dbReference>
<sequence>MKLDHLPSKPNKPKLIMPFQSKHLWPYKIKVSQKSIKNLGLKSAESCVPVMLKFFSIFSLSWVFSWQYQFEKSDHPKGFPILQRHAYVKWWSQFDSSMAYTEEVREWFKNNLKSQKISDPKTASFLNQKAQIQAALAGSQSKQSIKGKLQQILHLLQEDEEISPNEESDEDIPNEDDCFGINLEDD</sequence>